<keyword evidence="1" id="KW-0813">Transport</keyword>
<accession>A0ABW0PGR8</accession>
<feature type="transmembrane region" description="Helical" evidence="7">
    <location>
        <begin position="329"/>
        <end position="349"/>
    </location>
</feature>
<dbReference type="Pfam" id="PF11614">
    <property type="entry name" value="FixG_C"/>
    <property type="match status" value="1"/>
</dbReference>
<reference evidence="10" key="1">
    <citation type="journal article" date="2019" name="Int. J. Syst. Evol. Microbiol.">
        <title>The Global Catalogue of Microorganisms (GCM) 10K type strain sequencing project: providing services to taxonomists for standard genome sequencing and annotation.</title>
        <authorList>
            <consortium name="The Broad Institute Genomics Platform"/>
            <consortium name="The Broad Institute Genome Sequencing Center for Infectious Disease"/>
            <person name="Wu L."/>
            <person name="Ma J."/>
        </authorList>
    </citation>
    <scope>NUCLEOTIDE SEQUENCE [LARGE SCALE GENOMIC DNA]</scope>
    <source>
        <strain evidence="10">CCUG 38813</strain>
    </source>
</reference>
<evidence type="ECO:0000256" key="3">
    <source>
        <dbReference type="ARBA" id="ARBA00022723"/>
    </source>
</evidence>
<dbReference type="SUPFAM" id="SSF54862">
    <property type="entry name" value="4Fe-4S ferredoxins"/>
    <property type="match status" value="1"/>
</dbReference>
<keyword evidence="7" id="KW-1133">Transmembrane helix</keyword>
<gene>
    <name evidence="9" type="primary">ccoG</name>
    <name evidence="9" type="ORF">ACFPOU_12165</name>
</gene>
<dbReference type="Pfam" id="PF13746">
    <property type="entry name" value="Fer4_18"/>
    <property type="match status" value="1"/>
</dbReference>
<keyword evidence="3" id="KW-0479">Metal-binding</keyword>
<dbReference type="InterPro" id="IPR017896">
    <property type="entry name" value="4Fe4S_Fe-S-bd"/>
</dbReference>
<keyword evidence="5" id="KW-0408">Iron</keyword>
<dbReference type="PANTHER" id="PTHR30176:SF3">
    <property type="entry name" value="FERREDOXIN-TYPE PROTEIN NAPH"/>
    <property type="match status" value="1"/>
</dbReference>
<keyword evidence="6" id="KW-0411">Iron-sulfur</keyword>
<dbReference type="Pfam" id="PF12801">
    <property type="entry name" value="Fer4_5"/>
    <property type="match status" value="1"/>
</dbReference>
<feature type="domain" description="4Fe-4S ferredoxin-type" evidence="8">
    <location>
        <begin position="246"/>
        <end position="274"/>
    </location>
</feature>
<evidence type="ECO:0000256" key="5">
    <source>
        <dbReference type="ARBA" id="ARBA00023004"/>
    </source>
</evidence>
<feature type="transmembrane region" description="Helical" evidence="7">
    <location>
        <begin position="77"/>
        <end position="98"/>
    </location>
</feature>
<protein>
    <submittedName>
        <fullName evidence="9">Cytochrome c oxidase accessory protein CcoG</fullName>
    </submittedName>
</protein>
<organism evidence="9 10">
    <name type="scientific">Massilia jejuensis</name>
    <dbReference type="NCBI Taxonomy" id="648894"/>
    <lineage>
        <taxon>Bacteria</taxon>
        <taxon>Pseudomonadati</taxon>
        <taxon>Pseudomonadota</taxon>
        <taxon>Betaproteobacteria</taxon>
        <taxon>Burkholderiales</taxon>
        <taxon>Oxalobacteraceae</taxon>
        <taxon>Telluria group</taxon>
        <taxon>Massilia</taxon>
    </lineage>
</organism>
<keyword evidence="7" id="KW-0472">Membrane</keyword>
<dbReference type="InterPro" id="IPR013783">
    <property type="entry name" value="Ig-like_fold"/>
</dbReference>
<dbReference type="Proteomes" id="UP001596031">
    <property type="component" value="Unassembled WGS sequence"/>
</dbReference>
<evidence type="ECO:0000259" key="8">
    <source>
        <dbReference type="PROSITE" id="PS51379"/>
    </source>
</evidence>
<evidence type="ECO:0000256" key="7">
    <source>
        <dbReference type="SAM" id="Phobius"/>
    </source>
</evidence>
<evidence type="ECO:0000313" key="9">
    <source>
        <dbReference type="EMBL" id="MFC5511874.1"/>
    </source>
</evidence>
<dbReference type="InterPro" id="IPR051684">
    <property type="entry name" value="Electron_Trans/Redox"/>
</dbReference>
<feature type="transmembrane region" description="Helical" evidence="7">
    <location>
        <begin position="151"/>
        <end position="168"/>
    </location>
</feature>
<dbReference type="InterPro" id="IPR032879">
    <property type="entry name" value="FixG_C"/>
</dbReference>
<evidence type="ECO:0000256" key="2">
    <source>
        <dbReference type="ARBA" id="ARBA00022485"/>
    </source>
</evidence>
<dbReference type="RefSeq" id="WP_379721355.1">
    <property type="nucleotide sequence ID" value="NZ_JBHSMS010000039.1"/>
</dbReference>
<evidence type="ECO:0000256" key="4">
    <source>
        <dbReference type="ARBA" id="ARBA00022982"/>
    </source>
</evidence>
<dbReference type="InterPro" id="IPR017900">
    <property type="entry name" value="4Fe4S_Fe_S_CS"/>
</dbReference>
<comment type="caution">
    <text evidence="9">The sequence shown here is derived from an EMBL/GenBank/DDBJ whole genome shotgun (WGS) entry which is preliminary data.</text>
</comment>
<proteinExistence type="predicted"/>
<dbReference type="EMBL" id="JBHSMS010000039">
    <property type="protein sequence ID" value="MFC5511874.1"/>
    <property type="molecule type" value="Genomic_DNA"/>
</dbReference>
<dbReference type="PANTHER" id="PTHR30176">
    <property type="entry name" value="FERREDOXIN-TYPE PROTEIN NAPH"/>
    <property type="match status" value="1"/>
</dbReference>
<evidence type="ECO:0000256" key="1">
    <source>
        <dbReference type="ARBA" id="ARBA00022448"/>
    </source>
</evidence>
<dbReference type="Gene3D" id="2.60.40.10">
    <property type="entry name" value="Immunoglobulins"/>
    <property type="match status" value="1"/>
</dbReference>
<feature type="transmembrane region" description="Helical" evidence="7">
    <location>
        <begin position="30"/>
        <end position="48"/>
    </location>
</feature>
<keyword evidence="7" id="KW-0812">Transmembrane</keyword>
<feature type="transmembrane region" description="Helical" evidence="7">
    <location>
        <begin position="188"/>
        <end position="205"/>
    </location>
</feature>
<sequence>MNAPREAVVRMYAPREAIHPREATGRHASLRWACVWLTQLLFYGLPWLRYNGRQAVLFDLGSRQFHLFGLVFWPQDFIYLAGLLIVCAYALFLVTTVAGRVWCGFACPQTVYTELFLWIERRIEGARSARIRLDRQPWNLEKIGKKAAKHAAWLALALWTGLSFVGYFTPVASLVAGVRHLDLGRWETFWVLFYGLATYGNAGWLREQVCKYMCPYARFQSAMFDKDTLIVTYDRARGEPRGPGMRAPGGEAGDCIDCTLCVQVCPTGIDIRRGLQYECIGCAACVDACNTVMDKVGQPRGLIRYATEHALARGWDAAQVRRRLLRPRVIGYAAVLALMAGAMAFALALRVPLKVDVIRDRGAMGREAGDGRVENVYRLQLMNTGGEARLLRIAVAGLPGAAVVGEDRVEIGAAAARALPVRVRAERGPAGARRIVFTVTALDDPALTVREEAAFIVPHRD</sequence>
<dbReference type="PROSITE" id="PS00198">
    <property type="entry name" value="4FE4S_FER_1"/>
    <property type="match status" value="1"/>
</dbReference>
<dbReference type="NCBIfam" id="TIGR02745">
    <property type="entry name" value="ccoG_rdxA_fixG"/>
    <property type="match status" value="1"/>
</dbReference>
<keyword evidence="2" id="KW-0004">4Fe-4S</keyword>
<evidence type="ECO:0000256" key="6">
    <source>
        <dbReference type="ARBA" id="ARBA00023014"/>
    </source>
</evidence>
<keyword evidence="10" id="KW-1185">Reference proteome</keyword>
<dbReference type="PROSITE" id="PS51379">
    <property type="entry name" value="4FE4S_FER_2"/>
    <property type="match status" value="1"/>
</dbReference>
<name>A0ABW0PGR8_9BURK</name>
<dbReference type="InterPro" id="IPR014116">
    <property type="entry name" value="Cyt_c_oxidase_cbb3_FixG"/>
</dbReference>
<keyword evidence="4" id="KW-0249">Electron transport</keyword>
<evidence type="ECO:0000313" key="10">
    <source>
        <dbReference type="Proteomes" id="UP001596031"/>
    </source>
</evidence>